<name>A0ABR8Q4E9_9CLOT</name>
<keyword evidence="9 12" id="KW-0406">Ion transport</keyword>
<evidence type="ECO:0000313" key="13">
    <source>
        <dbReference type="EMBL" id="MBD7915269.1"/>
    </source>
</evidence>
<feature type="transmembrane region" description="Helical" evidence="12">
    <location>
        <begin position="197"/>
        <end position="222"/>
    </location>
</feature>
<comment type="subcellular location">
    <subcellularLocation>
        <location evidence="1 12">Cell membrane</location>
        <topology evidence="1 12">Multi-pass membrane protein</topology>
    </subcellularLocation>
</comment>
<dbReference type="Pfam" id="PF01891">
    <property type="entry name" value="CbiM"/>
    <property type="match status" value="1"/>
</dbReference>
<organism evidence="13 14">
    <name type="scientific">Clostridium gallinarum</name>
    <dbReference type="NCBI Taxonomy" id="2762246"/>
    <lineage>
        <taxon>Bacteria</taxon>
        <taxon>Bacillati</taxon>
        <taxon>Bacillota</taxon>
        <taxon>Clostridia</taxon>
        <taxon>Eubacteriales</taxon>
        <taxon>Clostridiaceae</taxon>
        <taxon>Clostridium</taxon>
    </lineage>
</organism>
<gene>
    <name evidence="12" type="primary">cbiM</name>
    <name evidence="13" type="ORF">H9660_08930</name>
</gene>
<dbReference type="Proteomes" id="UP000640335">
    <property type="component" value="Unassembled WGS sequence"/>
</dbReference>
<evidence type="ECO:0000256" key="9">
    <source>
        <dbReference type="ARBA" id="ARBA00023065"/>
    </source>
</evidence>
<accession>A0ABR8Q4E9</accession>
<dbReference type="RefSeq" id="WP_191750031.1">
    <property type="nucleotide sequence ID" value="NZ_JACSQZ010000028.1"/>
</dbReference>
<dbReference type="HAMAP" id="MF_01462">
    <property type="entry name" value="CbiM"/>
    <property type="match status" value="1"/>
</dbReference>
<dbReference type="Gene3D" id="1.10.1760.20">
    <property type="match status" value="1"/>
</dbReference>
<dbReference type="EMBL" id="JACSQZ010000028">
    <property type="protein sequence ID" value="MBD7915269.1"/>
    <property type="molecule type" value="Genomic_DNA"/>
</dbReference>
<evidence type="ECO:0000256" key="8">
    <source>
        <dbReference type="ARBA" id="ARBA00022989"/>
    </source>
</evidence>
<comment type="subunit">
    <text evidence="12">Forms an energy-coupling factor (ECF) transporter complex composed of an ATP-binding protein (A component, CbiO), a transmembrane protein (T component, CbiQ) and 2 possible substrate-capture proteins (S components, CbiM and CbiN) of unknown stoichimetry.</text>
</comment>
<feature type="transmembrane region" description="Helical" evidence="12">
    <location>
        <begin position="162"/>
        <end position="185"/>
    </location>
</feature>
<feature type="transmembrane region" description="Helical" evidence="12">
    <location>
        <begin position="101"/>
        <end position="124"/>
    </location>
</feature>
<evidence type="ECO:0000256" key="5">
    <source>
        <dbReference type="ARBA" id="ARBA00022573"/>
    </source>
</evidence>
<comment type="function">
    <text evidence="12">Part of the energy-coupling factor (ECF) transporter complex CbiMNOQ involved in cobalt import.</text>
</comment>
<keyword evidence="6 12" id="KW-0812">Transmembrane</keyword>
<keyword evidence="2 12" id="KW-0171">Cobalt transport</keyword>
<dbReference type="NCBIfam" id="NF006184">
    <property type="entry name" value="PRK08319.1"/>
    <property type="match status" value="1"/>
</dbReference>
<dbReference type="InterPro" id="IPR018024">
    <property type="entry name" value="CbiM"/>
</dbReference>
<evidence type="ECO:0000256" key="7">
    <source>
        <dbReference type="ARBA" id="ARBA00022729"/>
    </source>
</evidence>
<sequence length="241" mass="26026">MKKSIFILLALCLWVSIPMNTYAMHIAEGAISLNWCVFYFVLSAPFIFISIRELRKCIKKNSEIKMLLALMAAYIFMMSAMKLPSVTGSSSHPTGTGLGSIVFGPLVVVILSVIVLLFQALLLAHGGLTTLGANVLSMGIIGPFIAYGIYRLVKNKNKSVAVFLACALGNLSTYIVTSIQLALAYPDSVGGVIASAIKFMGIFALTQVPLAIVEGIISVILYDFITKHCINELNELEEALL</sequence>
<feature type="transmembrane region" description="Helical" evidence="12">
    <location>
        <begin position="131"/>
        <end position="150"/>
    </location>
</feature>
<proteinExistence type="inferred from homology"/>
<keyword evidence="14" id="KW-1185">Reference proteome</keyword>
<comment type="caution">
    <text evidence="13">The sequence shown here is derived from an EMBL/GenBank/DDBJ whole genome shotgun (WGS) entry which is preliminary data.</text>
</comment>
<evidence type="ECO:0000256" key="2">
    <source>
        <dbReference type="ARBA" id="ARBA00022426"/>
    </source>
</evidence>
<keyword evidence="11 12" id="KW-0170">Cobalt</keyword>
<dbReference type="InterPro" id="IPR002751">
    <property type="entry name" value="CbiM/NikMN"/>
</dbReference>
<evidence type="ECO:0000256" key="4">
    <source>
        <dbReference type="ARBA" id="ARBA00022475"/>
    </source>
</evidence>
<feature type="transmembrane region" description="Helical" evidence="12">
    <location>
        <begin position="33"/>
        <end position="51"/>
    </location>
</feature>
<comment type="similarity">
    <text evidence="12">Belongs to the CbiM family.</text>
</comment>
<keyword evidence="4 12" id="KW-1003">Cell membrane</keyword>
<keyword evidence="8 12" id="KW-1133">Transmembrane helix</keyword>
<evidence type="ECO:0000256" key="10">
    <source>
        <dbReference type="ARBA" id="ARBA00023136"/>
    </source>
</evidence>
<evidence type="ECO:0000256" key="11">
    <source>
        <dbReference type="ARBA" id="ARBA00023285"/>
    </source>
</evidence>
<keyword evidence="3 12" id="KW-0813">Transport</keyword>
<keyword evidence="5 12" id="KW-0169">Cobalamin biosynthesis</keyword>
<keyword evidence="10 12" id="KW-0472">Membrane</keyword>
<evidence type="ECO:0000313" key="14">
    <source>
        <dbReference type="Proteomes" id="UP000640335"/>
    </source>
</evidence>
<protein>
    <recommendedName>
        <fullName evidence="12">Cobalt transport protein CbiM</fullName>
    </recommendedName>
    <alternativeName>
        <fullName evidence="12">Energy-coupling factor transporter probable substrate-capture protein CbiM</fullName>
        <shortName evidence="12">ECF transporter S component CbiM</shortName>
    </alternativeName>
</protein>
<reference evidence="13 14" key="1">
    <citation type="submission" date="2020-08" db="EMBL/GenBank/DDBJ databases">
        <title>A Genomic Blueprint of the Chicken Gut Microbiome.</title>
        <authorList>
            <person name="Gilroy R."/>
            <person name="Ravi A."/>
            <person name="Getino M."/>
            <person name="Pursley I."/>
            <person name="Horton D.L."/>
            <person name="Alikhan N.-F."/>
            <person name="Baker D."/>
            <person name="Gharbi K."/>
            <person name="Hall N."/>
            <person name="Watson M."/>
            <person name="Adriaenssens E.M."/>
            <person name="Foster-Nyarko E."/>
            <person name="Jarju S."/>
            <person name="Secka A."/>
            <person name="Antonio M."/>
            <person name="Oren A."/>
            <person name="Chaudhuri R."/>
            <person name="La Ragione R.M."/>
            <person name="Hildebrand F."/>
            <person name="Pallen M.J."/>
        </authorList>
    </citation>
    <scope>NUCLEOTIDE SEQUENCE [LARGE SCALE GENOMIC DNA]</scope>
    <source>
        <strain evidence="13 14">Sa3CUN1</strain>
    </source>
</reference>
<dbReference type="NCBIfam" id="TIGR00123">
    <property type="entry name" value="cbiM"/>
    <property type="match status" value="1"/>
</dbReference>
<evidence type="ECO:0000256" key="12">
    <source>
        <dbReference type="HAMAP-Rule" id="MF_01462"/>
    </source>
</evidence>
<keyword evidence="7" id="KW-0732">Signal</keyword>
<evidence type="ECO:0000256" key="1">
    <source>
        <dbReference type="ARBA" id="ARBA00004651"/>
    </source>
</evidence>
<dbReference type="PANTHER" id="PTHR43627:SF1">
    <property type="entry name" value="COBALT TRANSPORT PROTEIN CBIM"/>
    <property type="match status" value="1"/>
</dbReference>
<comment type="pathway">
    <text evidence="12">Cofactor biosynthesis; adenosylcobalamin biosynthesis.</text>
</comment>
<evidence type="ECO:0000256" key="6">
    <source>
        <dbReference type="ARBA" id="ARBA00022692"/>
    </source>
</evidence>
<evidence type="ECO:0000256" key="3">
    <source>
        <dbReference type="ARBA" id="ARBA00022448"/>
    </source>
</evidence>
<dbReference type="PANTHER" id="PTHR43627">
    <property type="match status" value="1"/>
</dbReference>